<proteinExistence type="inferred from homology"/>
<keyword evidence="6" id="KW-0732">Signal</keyword>
<dbReference type="NCBIfam" id="TIGR00087">
    <property type="entry name" value="surE"/>
    <property type="match status" value="1"/>
</dbReference>
<dbReference type="Gene3D" id="3.40.1210.10">
    <property type="entry name" value="Survival protein SurE-like phosphatase/nucleotidase"/>
    <property type="match status" value="1"/>
</dbReference>
<evidence type="ECO:0000256" key="5">
    <source>
        <dbReference type="ARBA" id="ARBA00022801"/>
    </source>
</evidence>
<name>A0A542TIF9_9ACTN</name>
<keyword evidence="4" id="KW-0479">Metal-binding</keyword>
<dbReference type="InterPro" id="IPR002828">
    <property type="entry name" value="SurE-like_Pase/nucleotidase"/>
</dbReference>
<dbReference type="OrthoDB" id="9780815at2"/>
<dbReference type="PANTHER" id="PTHR30457:SF0">
    <property type="entry name" value="PHOSPHATASE, PUTATIVE (AFU_ORTHOLOGUE AFUA_4G01070)-RELATED"/>
    <property type="match status" value="1"/>
</dbReference>
<dbReference type="InterPro" id="IPR036523">
    <property type="entry name" value="SurE-like_sf"/>
</dbReference>
<keyword evidence="5" id="KW-0378">Hydrolase</keyword>
<dbReference type="RefSeq" id="WP_055707964.1">
    <property type="nucleotide sequence ID" value="NZ_JBPJFI010000001.1"/>
</dbReference>
<comment type="similarity">
    <text evidence="2">Belongs to the SurE nucleotidase family.</text>
</comment>
<gene>
    <name evidence="8" type="ORF">FB563_6771</name>
</gene>
<evidence type="ECO:0000256" key="1">
    <source>
        <dbReference type="ARBA" id="ARBA00000815"/>
    </source>
</evidence>
<accession>A0A542TIF9</accession>
<dbReference type="GO" id="GO:0008253">
    <property type="term" value="F:5'-nucleotidase activity"/>
    <property type="evidence" value="ECO:0007669"/>
    <property type="project" value="UniProtKB-EC"/>
</dbReference>
<feature type="domain" description="Survival protein SurE-like phosphatase/nucleotidase" evidence="7">
    <location>
        <begin position="39"/>
        <end position="230"/>
    </location>
</feature>
<sequence>MPRRALLPLAALLLCAGTLAAPAAGAAPRASDPPRPLRILLTNDDGYDAPGIRMLYDRLTAAGHDVTIVAPLTNQSGAGTRMSSGPTIGVLHPQPKVWAVDGSPADAVSFGLSAVFARHAPDLVLSGTNFGPNLAAMATHSGTVGAAVTALEDGVPAIAVSTGGLRAPVSDRILNAMRPTDDFVLALVDQLRDRAHGGRLLPEGVGLDVDHPVLGADGTGTARGTDVTTQDPRPVLEPEYADNGDGTWKVTVGVVDAPARPGSDVAAVDAGRISVSPITPGWNPGPGDYARTAALVAGLRP</sequence>
<evidence type="ECO:0000313" key="9">
    <source>
        <dbReference type="Proteomes" id="UP000318103"/>
    </source>
</evidence>
<comment type="catalytic activity">
    <reaction evidence="1">
        <text>a ribonucleoside 5'-phosphate + H2O = a ribonucleoside + phosphate</text>
        <dbReference type="Rhea" id="RHEA:12484"/>
        <dbReference type="ChEBI" id="CHEBI:15377"/>
        <dbReference type="ChEBI" id="CHEBI:18254"/>
        <dbReference type="ChEBI" id="CHEBI:43474"/>
        <dbReference type="ChEBI" id="CHEBI:58043"/>
        <dbReference type="EC" id="3.1.3.5"/>
    </reaction>
</comment>
<feature type="chain" id="PRO_5039261659" description="5'-nucleotidase" evidence="6">
    <location>
        <begin position="21"/>
        <end position="301"/>
    </location>
</feature>
<dbReference type="InterPro" id="IPR030048">
    <property type="entry name" value="SurE"/>
</dbReference>
<dbReference type="EC" id="3.1.3.5" evidence="3"/>
<dbReference type="Proteomes" id="UP000318103">
    <property type="component" value="Unassembled WGS sequence"/>
</dbReference>
<dbReference type="SUPFAM" id="SSF64167">
    <property type="entry name" value="SurE-like"/>
    <property type="match status" value="1"/>
</dbReference>
<dbReference type="PANTHER" id="PTHR30457">
    <property type="entry name" value="5'-NUCLEOTIDASE SURE"/>
    <property type="match status" value="1"/>
</dbReference>
<dbReference type="Pfam" id="PF01975">
    <property type="entry name" value="SurE"/>
    <property type="match status" value="1"/>
</dbReference>
<keyword evidence="9" id="KW-1185">Reference proteome</keyword>
<dbReference type="EMBL" id="VFNX01000002">
    <property type="protein sequence ID" value="TQK86624.1"/>
    <property type="molecule type" value="Genomic_DNA"/>
</dbReference>
<evidence type="ECO:0000256" key="4">
    <source>
        <dbReference type="ARBA" id="ARBA00022723"/>
    </source>
</evidence>
<protein>
    <recommendedName>
        <fullName evidence="3">5'-nucleotidase</fullName>
        <ecNumber evidence="3">3.1.3.5</ecNumber>
    </recommendedName>
</protein>
<reference evidence="8 9" key="1">
    <citation type="submission" date="2019-06" db="EMBL/GenBank/DDBJ databases">
        <title>Sequencing the genomes of 1000 actinobacteria strains.</title>
        <authorList>
            <person name="Klenk H.-P."/>
        </authorList>
    </citation>
    <scope>NUCLEOTIDE SEQUENCE [LARGE SCALE GENOMIC DNA]</scope>
    <source>
        <strain evidence="8 9">DSM 41929</strain>
    </source>
</reference>
<evidence type="ECO:0000313" key="8">
    <source>
        <dbReference type="EMBL" id="TQK86624.1"/>
    </source>
</evidence>
<comment type="caution">
    <text evidence="8">The sequence shown here is derived from an EMBL/GenBank/DDBJ whole genome shotgun (WGS) entry which is preliminary data.</text>
</comment>
<evidence type="ECO:0000256" key="6">
    <source>
        <dbReference type="SAM" id="SignalP"/>
    </source>
</evidence>
<organism evidence="8 9">
    <name type="scientific">Streptomyces puniciscabiei</name>
    <dbReference type="NCBI Taxonomy" id="164348"/>
    <lineage>
        <taxon>Bacteria</taxon>
        <taxon>Bacillati</taxon>
        <taxon>Actinomycetota</taxon>
        <taxon>Actinomycetes</taxon>
        <taxon>Kitasatosporales</taxon>
        <taxon>Streptomycetaceae</taxon>
        <taxon>Streptomyces</taxon>
    </lineage>
</organism>
<dbReference type="GO" id="GO:0046872">
    <property type="term" value="F:metal ion binding"/>
    <property type="evidence" value="ECO:0007669"/>
    <property type="project" value="UniProtKB-KW"/>
</dbReference>
<evidence type="ECO:0000259" key="7">
    <source>
        <dbReference type="Pfam" id="PF01975"/>
    </source>
</evidence>
<dbReference type="AlphaFoldDB" id="A0A542TIF9"/>
<dbReference type="STRING" id="164348.BFF78_39955"/>
<feature type="signal peptide" evidence="6">
    <location>
        <begin position="1"/>
        <end position="20"/>
    </location>
</feature>
<evidence type="ECO:0000256" key="3">
    <source>
        <dbReference type="ARBA" id="ARBA00012643"/>
    </source>
</evidence>
<evidence type="ECO:0000256" key="2">
    <source>
        <dbReference type="ARBA" id="ARBA00011062"/>
    </source>
</evidence>